<protein>
    <submittedName>
        <fullName evidence="1">Unannotated protein</fullName>
    </submittedName>
</protein>
<proteinExistence type="predicted"/>
<gene>
    <name evidence="1" type="ORF">UFOPK1795_01081</name>
</gene>
<accession>A0A6J6GJS8</accession>
<dbReference type="AlphaFoldDB" id="A0A6J6GJS8"/>
<reference evidence="1" key="1">
    <citation type="submission" date="2020-05" db="EMBL/GenBank/DDBJ databases">
        <authorList>
            <person name="Chiriac C."/>
            <person name="Salcher M."/>
            <person name="Ghai R."/>
            <person name="Kavagutti S V."/>
        </authorList>
    </citation>
    <scope>NUCLEOTIDE SEQUENCE</scope>
</reference>
<dbReference type="EMBL" id="CAEZUG010000074">
    <property type="protein sequence ID" value="CAB4599364.1"/>
    <property type="molecule type" value="Genomic_DNA"/>
</dbReference>
<sequence>MRAKTSLTGVAVTTNTPKIKIITRTGYVRTDVIAATKGVVTP</sequence>
<organism evidence="1">
    <name type="scientific">freshwater metagenome</name>
    <dbReference type="NCBI Taxonomy" id="449393"/>
    <lineage>
        <taxon>unclassified sequences</taxon>
        <taxon>metagenomes</taxon>
        <taxon>ecological metagenomes</taxon>
    </lineage>
</organism>
<name>A0A6J6GJS8_9ZZZZ</name>
<evidence type="ECO:0000313" key="1">
    <source>
        <dbReference type="EMBL" id="CAB4599364.1"/>
    </source>
</evidence>